<keyword evidence="3" id="KW-1003">Cell membrane</keyword>
<dbReference type="CDD" id="cd06261">
    <property type="entry name" value="TM_PBP2"/>
    <property type="match status" value="1"/>
</dbReference>
<dbReference type="InterPro" id="IPR050901">
    <property type="entry name" value="BP-dep_ABC_trans_perm"/>
</dbReference>
<evidence type="ECO:0000259" key="8">
    <source>
        <dbReference type="PROSITE" id="PS50928"/>
    </source>
</evidence>
<keyword evidence="5 7" id="KW-1133">Transmembrane helix</keyword>
<evidence type="ECO:0000256" key="6">
    <source>
        <dbReference type="ARBA" id="ARBA00023136"/>
    </source>
</evidence>
<feature type="transmembrane region" description="Helical" evidence="7">
    <location>
        <begin position="65"/>
        <end position="88"/>
    </location>
</feature>
<name>A0A933L5C3_9HYPH</name>
<evidence type="ECO:0000256" key="5">
    <source>
        <dbReference type="ARBA" id="ARBA00022989"/>
    </source>
</evidence>
<comment type="similarity">
    <text evidence="7">Belongs to the binding-protein-dependent transport system permease family.</text>
</comment>
<dbReference type="InterPro" id="IPR000515">
    <property type="entry name" value="MetI-like"/>
</dbReference>
<keyword evidence="2 7" id="KW-0813">Transport</keyword>
<dbReference type="Pfam" id="PF00528">
    <property type="entry name" value="BPD_transp_1"/>
    <property type="match status" value="1"/>
</dbReference>
<reference evidence="9" key="1">
    <citation type="submission" date="2020-07" db="EMBL/GenBank/DDBJ databases">
        <title>Huge and variable diversity of episymbiotic CPR bacteria and DPANN archaea in groundwater ecosystems.</title>
        <authorList>
            <person name="He C.Y."/>
            <person name="Keren R."/>
            <person name="Whittaker M."/>
            <person name="Farag I.F."/>
            <person name="Doudna J."/>
            <person name="Cate J.H.D."/>
            <person name="Banfield J.F."/>
        </authorList>
    </citation>
    <scope>NUCLEOTIDE SEQUENCE</scope>
    <source>
        <strain evidence="9">NC_groundwater_1586_Pr3_B-0.1um_66_15</strain>
    </source>
</reference>
<feature type="transmembrane region" description="Helical" evidence="7">
    <location>
        <begin position="12"/>
        <end position="34"/>
    </location>
</feature>
<gene>
    <name evidence="9" type="ORF">HY834_16470</name>
</gene>
<evidence type="ECO:0000256" key="7">
    <source>
        <dbReference type="RuleBase" id="RU363032"/>
    </source>
</evidence>
<dbReference type="PROSITE" id="PS50928">
    <property type="entry name" value="ABC_TM1"/>
    <property type="match status" value="1"/>
</dbReference>
<feature type="transmembrane region" description="Helical" evidence="7">
    <location>
        <begin position="191"/>
        <end position="213"/>
    </location>
</feature>
<proteinExistence type="inferred from homology"/>
<evidence type="ECO:0000256" key="2">
    <source>
        <dbReference type="ARBA" id="ARBA00022448"/>
    </source>
</evidence>
<dbReference type="Gene3D" id="1.10.3720.10">
    <property type="entry name" value="MetI-like"/>
    <property type="match status" value="1"/>
</dbReference>
<feature type="transmembrane region" description="Helical" evidence="7">
    <location>
        <begin position="130"/>
        <end position="151"/>
    </location>
</feature>
<dbReference type="SUPFAM" id="SSF161098">
    <property type="entry name" value="MetI-like"/>
    <property type="match status" value="1"/>
</dbReference>
<organism evidence="9 10">
    <name type="scientific">Devosia nanyangense</name>
    <dbReference type="NCBI Taxonomy" id="1228055"/>
    <lineage>
        <taxon>Bacteria</taxon>
        <taxon>Pseudomonadati</taxon>
        <taxon>Pseudomonadota</taxon>
        <taxon>Alphaproteobacteria</taxon>
        <taxon>Hyphomicrobiales</taxon>
        <taxon>Devosiaceae</taxon>
        <taxon>Devosia</taxon>
    </lineage>
</organism>
<keyword evidence="6 7" id="KW-0472">Membrane</keyword>
<dbReference type="GO" id="GO:0005886">
    <property type="term" value="C:plasma membrane"/>
    <property type="evidence" value="ECO:0007669"/>
    <property type="project" value="UniProtKB-SubCell"/>
</dbReference>
<feature type="transmembrane region" description="Helical" evidence="7">
    <location>
        <begin position="100"/>
        <end position="124"/>
    </location>
</feature>
<evidence type="ECO:0000313" key="9">
    <source>
        <dbReference type="EMBL" id="MBI4923337.1"/>
    </source>
</evidence>
<dbReference type="PANTHER" id="PTHR32243">
    <property type="entry name" value="MALTOSE TRANSPORT SYSTEM PERMEASE-RELATED"/>
    <property type="match status" value="1"/>
</dbReference>
<protein>
    <submittedName>
        <fullName evidence="9">Carbohydrate ABC transporter permease</fullName>
    </submittedName>
</protein>
<keyword evidence="4 7" id="KW-0812">Transmembrane</keyword>
<dbReference type="EMBL" id="JACRAF010000052">
    <property type="protein sequence ID" value="MBI4923337.1"/>
    <property type="molecule type" value="Genomic_DNA"/>
</dbReference>
<dbReference type="PANTHER" id="PTHR32243:SF18">
    <property type="entry name" value="INNER MEMBRANE ABC TRANSPORTER PERMEASE PROTEIN YCJP"/>
    <property type="match status" value="1"/>
</dbReference>
<evidence type="ECO:0000256" key="3">
    <source>
        <dbReference type="ARBA" id="ARBA00022475"/>
    </source>
</evidence>
<accession>A0A933L5C3</accession>
<dbReference type="AlphaFoldDB" id="A0A933L5C3"/>
<comment type="subcellular location">
    <subcellularLocation>
        <location evidence="1 7">Cell membrane</location>
        <topology evidence="1 7">Multi-pass membrane protein</topology>
    </subcellularLocation>
</comment>
<feature type="transmembrane region" description="Helical" evidence="7">
    <location>
        <begin position="233"/>
        <end position="256"/>
    </location>
</feature>
<comment type="caution">
    <text evidence="9">The sequence shown here is derived from an EMBL/GenBank/DDBJ whole genome shotgun (WGS) entry which is preliminary data.</text>
</comment>
<feature type="domain" description="ABC transmembrane type-1" evidence="8">
    <location>
        <begin position="65"/>
        <end position="256"/>
    </location>
</feature>
<evidence type="ECO:0000256" key="4">
    <source>
        <dbReference type="ARBA" id="ARBA00022692"/>
    </source>
</evidence>
<dbReference type="Proteomes" id="UP000782610">
    <property type="component" value="Unassembled WGS sequence"/>
</dbReference>
<sequence length="271" mass="29134">MESTFARSPAVTVLLLAVALVWISPFAWLVITAFDPQANGQLGGAHGVGLDNFLAAVSGSSGQQFINSMIISIGTATLTVLIATAAAYPLSRIDIPGKNVLLWSLVLLRMMPEVGVIVPVFFAAKTVQGLNAQGMIVSMTVLNIPFALLLLKNFFDSVPIELEESAYIEGASLWQIVWYVVVPLSRSGLAVVWFFTFTGAWNAFLLPLIFARTDTAFPMSVGLYAAFGQYGSIQYGFLAAYSIVYAFPAVVVYFLLRRNLNTGFAGVGVKG</sequence>
<dbReference type="InterPro" id="IPR035906">
    <property type="entry name" value="MetI-like_sf"/>
</dbReference>
<evidence type="ECO:0000256" key="1">
    <source>
        <dbReference type="ARBA" id="ARBA00004651"/>
    </source>
</evidence>
<evidence type="ECO:0000313" key="10">
    <source>
        <dbReference type="Proteomes" id="UP000782610"/>
    </source>
</evidence>
<dbReference type="GO" id="GO:0055085">
    <property type="term" value="P:transmembrane transport"/>
    <property type="evidence" value="ECO:0007669"/>
    <property type="project" value="InterPro"/>
</dbReference>